<dbReference type="EMBL" id="JAACXV010000236">
    <property type="protein sequence ID" value="KAF7281548.1"/>
    <property type="molecule type" value="Genomic_DNA"/>
</dbReference>
<feature type="chain" id="PRO_5032506514" description="C-type lectin domain-containing protein" evidence="8">
    <location>
        <begin position="21"/>
        <end position="159"/>
    </location>
</feature>
<evidence type="ECO:0000256" key="1">
    <source>
        <dbReference type="ARBA" id="ARBA00004479"/>
    </source>
</evidence>
<keyword evidence="3 8" id="KW-0732">Signal</keyword>
<accession>A0A834MFD8</accession>
<proteinExistence type="predicted"/>
<keyword evidence="2" id="KW-0812">Transmembrane</keyword>
<evidence type="ECO:0000256" key="8">
    <source>
        <dbReference type="SAM" id="SignalP"/>
    </source>
</evidence>
<dbReference type="SUPFAM" id="SSF56436">
    <property type="entry name" value="C-type lectin-like"/>
    <property type="match status" value="1"/>
</dbReference>
<dbReference type="InterPro" id="IPR016186">
    <property type="entry name" value="C-type_lectin-like/link_sf"/>
</dbReference>
<dbReference type="InterPro" id="IPR016187">
    <property type="entry name" value="CTDL_fold"/>
</dbReference>
<keyword evidence="6" id="KW-0472">Membrane</keyword>
<dbReference type="PROSITE" id="PS50041">
    <property type="entry name" value="C_TYPE_LECTIN_2"/>
    <property type="match status" value="1"/>
</dbReference>
<reference evidence="10" key="1">
    <citation type="submission" date="2020-08" db="EMBL/GenBank/DDBJ databases">
        <title>Genome sequencing and assembly of the red palm weevil Rhynchophorus ferrugineus.</title>
        <authorList>
            <person name="Dias G.B."/>
            <person name="Bergman C.M."/>
            <person name="Manee M."/>
        </authorList>
    </citation>
    <scope>NUCLEOTIDE SEQUENCE</scope>
    <source>
        <strain evidence="10">AA-2017</strain>
        <tissue evidence="10">Whole larva</tissue>
    </source>
</reference>
<protein>
    <recommendedName>
        <fullName evidence="9">C-type lectin domain-containing protein</fullName>
    </recommendedName>
</protein>
<keyword evidence="11" id="KW-1185">Reference proteome</keyword>
<dbReference type="AlphaFoldDB" id="A0A834MFD8"/>
<dbReference type="GO" id="GO:0030246">
    <property type="term" value="F:carbohydrate binding"/>
    <property type="evidence" value="ECO:0007669"/>
    <property type="project" value="UniProtKB-KW"/>
</dbReference>
<evidence type="ECO:0000256" key="7">
    <source>
        <dbReference type="ARBA" id="ARBA00023157"/>
    </source>
</evidence>
<dbReference type="GO" id="GO:1990430">
    <property type="term" value="F:extracellular matrix protein binding"/>
    <property type="evidence" value="ECO:0007669"/>
    <property type="project" value="TreeGrafter"/>
</dbReference>
<sequence length="159" mass="17763">MMSKLFLVALMAISLKGSTAASANFTMIRLPSRLGATSYLLSSETANFFQAFVSCQESDMNLAAITTEVEASNLDFALRNTAKDGDSFWMSGSNLPDVETKQYYWFTGGKRAVYTDWLPGEPNDEEGVEHCLGWEQREGVGVGWNDFECTLEKKYICQY</sequence>
<dbReference type="PANTHER" id="PTHR14789:SF4">
    <property type="entry name" value="ENDOSIALIN"/>
    <property type="match status" value="1"/>
</dbReference>
<dbReference type="InterPro" id="IPR001304">
    <property type="entry name" value="C-type_lectin-like"/>
</dbReference>
<evidence type="ECO:0000256" key="4">
    <source>
        <dbReference type="ARBA" id="ARBA00022734"/>
    </source>
</evidence>
<comment type="subcellular location">
    <subcellularLocation>
        <location evidence="1">Membrane</location>
        <topology evidence="1">Single-pass type I membrane protein</topology>
    </subcellularLocation>
</comment>
<gene>
    <name evidence="10" type="ORF">GWI33_004554</name>
</gene>
<name>A0A834MFD8_RHYFE</name>
<dbReference type="GO" id="GO:0016477">
    <property type="term" value="P:cell migration"/>
    <property type="evidence" value="ECO:0007669"/>
    <property type="project" value="TreeGrafter"/>
</dbReference>
<evidence type="ECO:0000256" key="3">
    <source>
        <dbReference type="ARBA" id="ARBA00022729"/>
    </source>
</evidence>
<comment type="caution">
    <text evidence="10">The sequence shown here is derived from an EMBL/GenBank/DDBJ whole genome shotgun (WGS) entry which is preliminary data.</text>
</comment>
<dbReference type="GO" id="GO:0031012">
    <property type="term" value="C:extracellular matrix"/>
    <property type="evidence" value="ECO:0007669"/>
    <property type="project" value="TreeGrafter"/>
</dbReference>
<dbReference type="GO" id="GO:0050840">
    <property type="term" value="F:extracellular matrix binding"/>
    <property type="evidence" value="ECO:0007669"/>
    <property type="project" value="TreeGrafter"/>
</dbReference>
<dbReference type="GO" id="GO:0009897">
    <property type="term" value="C:external side of plasma membrane"/>
    <property type="evidence" value="ECO:0007669"/>
    <property type="project" value="TreeGrafter"/>
</dbReference>
<evidence type="ECO:0000256" key="2">
    <source>
        <dbReference type="ARBA" id="ARBA00022692"/>
    </source>
</evidence>
<dbReference type="SMART" id="SM00034">
    <property type="entry name" value="CLECT"/>
    <property type="match status" value="1"/>
</dbReference>
<evidence type="ECO:0000256" key="6">
    <source>
        <dbReference type="ARBA" id="ARBA00023136"/>
    </source>
</evidence>
<evidence type="ECO:0000259" key="9">
    <source>
        <dbReference type="PROSITE" id="PS50041"/>
    </source>
</evidence>
<organism evidence="10 11">
    <name type="scientific">Rhynchophorus ferrugineus</name>
    <name type="common">Red palm weevil</name>
    <name type="synonym">Curculio ferrugineus</name>
    <dbReference type="NCBI Taxonomy" id="354439"/>
    <lineage>
        <taxon>Eukaryota</taxon>
        <taxon>Metazoa</taxon>
        <taxon>Ecdysozoa</taxon>
        <taxon>Arthropoda</taxon>
        <taxon>Hexapoda</taxon>
        <taxon>Insecta</taxon>
        <taxon>Pterygota</taxon>
        <taxon>Neoptera</taxon>
        <taxon>Endopterygota</taxon>
        <taxon>Coleoptera</taxon>
        <taxon>Polyphaga</taxon>
        <taxon>Cucujiformia</taxon>
        <taxon>Curculionidae</taxon>
        <taxon>Dryophthorinae</taxon>
        <taxon>Rhynchophorus</taxon>
    </lineage>
</organism>
<dbReference type="InterPro" id="IPR018378">
    <property type="entry name" value="C-type_lectin_CS"/>
</dbReference>
<evidence type="ECO:0000256" key="5">
    <source>
        <dbReference type="ARBA" id="ARBA00022989"/>
    </source>
</evidence>
<dbReference type="Pfam" id="PF00059">
    <property type="entry name" value="Lectin_C"/>
    <property type="match status" value="1"/>
</dbReference>
<keyword evidence="5" id="KW-1133">Transmembrane helix</keyword>
<feature type="signal peptide" evidence="8">
    <location>
        <begin position="1"/>
        <end position="20"/>
    </location>
</feature>
<keyword evidence="4" id="KW-0430">Lectin</keyword>
<dbReference type="PANTHER" id="PTHR14789">
    <property type="entry name" value="CHONDROLECTIN VARIANT CHODLFDELTAE"/>
    <property type="match status" value="1"/>
</dbReference>
<evidence type="ECO:0000313" key="11">
    <source>
        <dbReference type="Proteomes" id="UP000625711"/>
    </source>
</evidence>
<dbReference type="OrthoDB" id="6338838at2759"/>
<dbReference type="PROSITE" id="PS00615">
    <property type="entry name" value="C_TYPE_LECTIN_1"/>
    <property type="match status" value="1"/>
</dbReference>
<dbReference type="Proteomes" id="UP000625711">
    <property type="component" value="Unassembled WGS sequence"/>
</dbReference>
<keyword evidence="7" id="KW-1015">Disulfide bond</keyword>
<dbReference type="CDD" id="cd00037">
    <property type="entry name" value="CLECT"/>
    <property type="match status" value="1"/>
</dbReference>
<dbReference type="InterPro" id="IPR051505">
    <property type="entry name" value="C-type_lectin_domain"/>
</dbReference>
<dbReference type="Gene3D" id="3.10.100.10">
    <property type="entry name" value="Mannose-Binding Protein A, subunit A"/>
    <property type="match status" value="1"/>
</dbReference>
<feature type="domain" description="C-type lectin" evidence="9">
    <location>
        <begin position="34"/>
        <end position="158"/>
    </location>
</feature>
<evidence type="ECO:0000313" key="10">
    <source>
        <dbReference type="EMBL" id="KAF7281548.1"/>
    </source>
</evidence>